<evidence type="ECO:0000259" key="13">
    <source>
        <dbReference type="PROSITE" id="PS51178"/>
    </source>
</evidence>
<dbReference type="InterPro" id="IPR005543">
    <property type="entry name" value="PASTA_dom"/>
</dbReference>
<sequence length="666" mass="66010">MSDSGETPPGPGENAPDESTFGGRYVLGDLLGVGGTASVFAAEDTGAAGEDSAASGRPVALKILHPHLSADAASRDAFLAEARAAQELRHPNIAAVHDAGVEETAGVALAWIALDLIDGGSVGERVDADGPLPPAEAAAVLDGVLAALAVAHEVRLVHRDVSPANVLLHGVGPGDAVHAEHVRLVDFGLADAAGRSAVGRGVLRADGDTLRAGPGADGSAVTVVLGVAPGRTTAPGRTAAVGPAAGAGAGNQGGAGVARTRVAGGGDTRTVVGNPQFMSPEQAQGRPVRLAGDLYQAGALLYYLLTGSPPFPRDTDAQVLDAHVSAPPPVPSSLVPGARAFDRVVTRAMHKTPVRRFRDAEEMRAALVRATDDLYDATHVPAEAPLSAGDPSDQPAATGQISSTQRSGEMEYLAPVEEVGEPAPAARGGAAGVGVVVIGLLVAALAVWAAVAAPGLAGSDPSPSPSATFSASADPAPSRSADPSPSASRDPSPTATPNRTATPSPSAPPTPTATATDAPPPGTERVRVPVLTGTLAEAQAALDDVGLVLGEVTRADAPAPADSLLGQRPGAGRTIRAGAAVDVTVASGRNAVPAVEGMTLGAATAELESAGFEPVLEDPNAPPTLPSSGTTPTAGTVLRLGVRVTVLLGEPEPEPEPTSTPSGSPS</sequence>
<evidence type="ECO:0000256" key="2">
    <source>
        <dbReference type="ARBA" id="ARBA00022527"/>
    </source>
</evidence>
<evidence type="ECO:0000313" key="14">
    <source>
        <dbReference type="EMBL" id="MFD2026288.1"/>
    </source>
</evidence>
<evidence type="ECO:0000256" key="1">
    <source>
        <dbReference type="ARBA" id="ARBA00012513"/>
    </source>
</evidence>
<evidence type="ECO:0000313" key="15">
    <source>
        <dbReference type="Proteomes" id="UP001597338"/>
    </source>
</evidence>
<proteinExistence type="predicted"/>
<dbReference type="CDD" id="cd06577">
    <property type="entry name" value="PASTA_pknB"/>
    <property type="match status" value="2"/>
</dbReference>
<dbReference type="PROSITE" id="PS00109">
    <property type="entry name" value="PROTEIN_KINASE_TYR"/>
    <property type="match status" value="1"/>
</dbReference>
<dbReference type="Pfam" id="PF00069">
    <property type="entry name" value="Pkinase"/>
    <property type="match status" value="1"/>
</dbReference>
<evidence type="ECO:0000256" key="10">
    <source>
        <dbReference type="PROSITE-ProRule" id="PRU10141"/>
    </source>
</evidence>
<name>A0ABW4V9D4_9MICO</name>
<keyword evidence="3" id="KW-0808">Transferase</keyword>
<evidence type="ECO:0000256" key="11">
    <source>
        <dbReference type="SAM" id="MobiDB-lite"/>
    </source>
</evidence>
<dbReference type="PANTHER" id="PTHR43289:SF6">
    <property type="entry name" value="SERINE_THREONINE-PROTEIN KINASE NEKL-3"/>
    <property type="match status" value="1"/>
</dbReference>
<dbReference type="SMART" id="SM00740">
    <property type="entry name" value="PASTA"/>
    <property type="match status" value="2"/>
</dbReference>
<evidence type="ECO:0000256" key="5">
    <source>
        <dbReference type="ARBA" id="ARBA00022741"/>
    </source>
</evidence>
<dbReference type="Gene3D" id="3.30.200.20">
    <property type="entry name" value="Phosphorylase Kinase, domain 1"/>
    <property type="match status" value="1"/>
</dbReference>
<comment type="catalytic activity">
    <reaction evidence="8">
        <text>L-threonyl-[protein] + ATP = O-phospho-L-threonyl-[protein] + ADP + H(+)</text>
        <dbReference type="Rhea" id="RHEA:46608"/>
        <dbReference type="Rhea" id="RHEA-COMP:11060"/>
        <dbReference type="Rhea" id="RHEA-COMP:11605"/>
        <dbReference type="ChEBI" id="CHEBI:15378"/>
        <dbReference type="ChEBI" id="CHEBI:30013"/>
        <dbReference type="ChEBI" id="CHEBI:30616"/>
        <dbReference type="ChEBI" id="CHEBI:61977"/>
        <dbReference type="ChEBI" id="CHEBI:456216"/>
        <dbReference type="EC" id="2.7.11.1"/>
    </reaction>
</comment>
<evidence type="ECO:0000259" key="12">
    <source>
        <dbReference type="PROSITE" id="PS50011"/>
    </source>
</evidence>
<dbReference type="InterPro" id="IPR000719">
    <property type="entry name" value="Prot_kinase_dom"/>
</dbReference>
<accession>A0ABW4V9D4</accession>
<feature type="region of interest" description="Disordered" evidence="11">
    <location>
        <begin position="1"/>
        <end position="21"/>
    </location>
</feature>
<feature type="domain" description="Protein kinase" evidence="12">
    <location>
        <begin position="25"/>
        <end position="368"/>
    </location>
</feature>
<dbReference type="InterPro" id="IPR011009">
    <property type="entry name" value="Kinase-like_dom_sf"/>
</dbReference>
<evidence type="ECO:0000256" key="6">
    <source>
        <dbReference type="ARBA" id="ARBA00022777"/>
    </source>
</evidence>
<feature type="compositionally biased region" description="Low complexity" evidence="11">
    <location>
        <begin position="457"/>
        <end position="504"/>
    </location>
</feature>
<comment type="caution">
    <text evidence="14">The sequence shown here is derived from an EMBL/GenBank/DDBJ whole genome shotgun (WGS) entry which is preliminary data.</text>
</comment>
<dbReference type="Gene3D" id="3.30.10.20">
    <property type="match status" value="2"/>
</dbReference>
<dbReference type="Gene3D" id="1.10.510.10">
    <property type="entry name" value="Transferase(Phosphotransferase) domain 1"/>
    <property type="match status" value="1"/>
</dbReference>
<organism evidence="14 15">
    <name type="scientific">Promicromonospora aerolata</name>
    <dbReference type="NCBI Taxonomy" id="195749"/>
    <lineage>
        <taxon>Bacteria</taxon>
        <taxon>Bacillati</taxon>
        <taxon>Actinomycetota</taxon>
        <taxon>Actinomycetes</taxon>
        <taxon>Micrococcales</taxon>
        <taxon>Promicromonosporaceae</taxon>
        <taxon>Promicromonospora</taxon>
    </lineage>
</organism>
<evidence type="ECO:0000256" key="9">
    <source>
        <dbReference type="ARBA" id="ARBA00048679"/>
    </source>
</evidence>
<dbReference type="PROSITE" id="PS51178">
    <property type="entry name" value="PASTA"/>
    <property type="match status" value="1"/>
</dbReference>
<protein>
    <recommendedName>
        <fullName evidence="1">non-specific serine/threonine protein kinase</fullName>
        <ecNumber evidence="1">2.7.11.1</ecNumber>
    </recommendedName>
</protein>
<dbReference type="RefSeq" id="WP_377198132.1">
    <property type="nucleotide sequence ID" value="NZ_JBHUHF010000001.1"/>
</dbReference>
<evidence type="ECO:0000256" key="4">
    <source>
        <dbReference type="ARBA" id="ARBA00022737"/>
    </source>
</evidence>
<feature type="region of interest" description="Disordered" evidence="11">
    <location>
        <begin position="457"/>
        <end position="526"/>
    </location>
</feature>
<keyword evidence="7 10" id="KW-0067">ATP-binding</keyword>
<feature type="domain" description="PASTA" evidence="13">
    <location>
        <begin position="588"/>
        <end position="650"/>
    </location>
</feature>
<feature type="region of interest" description="Disordered" evidence="11">
    <location>
        <begin position="383"/>
        <end position="409"/>
    </location>
</feature>
<dbReference type="EMBL" id="JBHUHF010000001">
    <property type="protein sequence ID" value="MFD2026288.1"/>
    <property type="molecule type" value="Genomic_DNA"/>
</dbReference>
<keyword evidence="2 14" id="KW-0723">Serine/threonine-protein kinase</keyword>
<gene>
    <name evidence="14" type="ORF">ACFSL2_12290</name>
</gene>
<dbReference type="PROSITE" id="PS00107">
    <property type="entry name" value="PROTEIN_KINASE_ATP"/>
    <property type="match status" value="1"/>
</dbReference>
<dbReference type="SUPFAM" id="SSF56112">
    <property type="entry name" value="Protein kinase-like (PK-like)"/>
    <property type="match status" value="1"/>
</dbReference>
<evidence type="ECO:0000256" key="7">
    <source>
        <dbReference type="ARBA" id="ARBA00022840"/>
    </source>
</evidence>
<feature type="compositionally biased region" description="Low complexity" evidence="11">
    <location>
        <begin position="626"/>
        <end position="636"/>
    </location>
</feature>
<dbReference type="CDD" id="cd14014">
    <property type="entry name" value="STKc_PknB_like"/>
    <property type="match status" value="1"/>
</dbReference>
<dbReference type="EC" id="2.7.11.1" evidence="1"/>
<keyword evidence="5 10" id="KW-0547">Nucleotide-binding</keyword>
<keyword evidence="15" id="KW-1185">Reference proteome</keyword>
<comment type="catalytic activity">
    <reaction evidence="9">
        <text>L-seryl-[protein] + ATP = O-phospho-L-seryl-[protein] + ADP + H(+)</text>
        <dbReference type="Rhea" id="RHEA:17989"/>
        <dbReference type="Rhea" id="RHEA-COMP:9863"/>
        <dbReference type="Rhea" id="RHEA-COMP:11604"/>
        <dbReference type="ChEBI" id="CHEBI:15378"/>
        <dbReference type="ChEBI" id="CHEBI:29999"/>
        <dbReference type="ChEBI" id="CHEBI:30616"/>
        <dbReference type="ChEBI" id="CHEBI:83421"/>
        <dbReference type="ChEBI" id="CHEBI:456216"/>
        <dbReference type="EC" id="2.7.11.1"/>
    </reaction>
</comment>
<feature type="region of interest" description="Disordered" evidence="11">
    <location>
        <begin position="614"/>
        <end position="636"/>
    </location>
</feature>
<dbReference type="InterPro" id="IPR017441">
    <property type="entry name" value="Protein_kinase_ATP_BS"/>
</dbReference>
<dbReference type="GO" id="GO:0004674">
    <property type="term" value="F:protein serine/threonine kinase activity"/>
    <property type="evidence" value="ECO:0007669"/>
    <property type="project" value="UniProtKB-KW"/>
</dbReference>
<evidence type="ECO:0000256" key="8">
    <source>
        <dbReference type="ARBA" id="ARBA00047899"/>
    </source>
</evidence>
<feature type="binding site" evidence="10">
    <location>
        <position position="62"/>
    </location>
    <ligand>
        <name>ATP</name>
        <dbReference type="ChEBI" id="CHEBI:30616"/>
    </ligand>
</feature>
<dbReference type="Proteomes" id="UP001597338">
    <property type="component" value="Unassembled WGS sequence"/>
</dbReference>
<keyword evidence="6 14" id="KW-0418">Kinase</keyword>
<feature type="compositionally biased region" description="Polar residues" evidence="11">
    <location>
        <begin position="395"/>
        <end position="407"/>
    </location>
</feature>
<evidence type="ECO:0000256" key="3">
    <source>
        <dbReference type="ARBA" id="ARBA00022679"/>
    </source>
</evidence>
<keyword evidence="4" id="KW-0677">Repeat</keyword>
<dbReference type="PROSITE" id="PS50011">
    <property type="entry name" value="PROTEIN_KINASE_DOM"/>
    <property type="match status" value="1"/>
</dbReference>
<reference evidence="15" key="1">
    <citation type="journal article" date="2019" name="Int. J. Syst. Evol. Microbiol.">
        <title>The Global Catalogue of Microorganisms (GCM) 10K type strain sequencing project: providing services to taxonomists for standard genome sequencing and annotation.</title>
        <authorList>
            <consortium name="The Broad Institute Genomics Platform"/>
            <consortium name="The Broad Institute Genome Sequencing Center for Infectious Disease"/>
            <person name="Wu L."/>
            <person name="Ma J."/>
        </authorList>
    </citation>
    <scope>NUCLEOTIDE SEQUENCE [LARGE SCALE GENOMIC DNA]</scope>
    <source>
        <strain evidence="15">CCM 7043</strain>
    </source>
</reference>
<dbReference type="InterPro" id="IPR008266">
    <property type="entry name" value="Tyr_kinase_AS"/>
</dbReference>
<dbReference type="PANTHER" id="PTHR43289">
    <property type="entry name" value="MITOGEN-ACTIVATED PROTEIN KINASE KINASE KINASE 20-RELATED"/>
    <property type="match status" value="1"/>
</dbReference>